<gene>
    <name evidence="4" type="ORF">C3Y98_03240</name>
</gene>
<feature type="region of interest" description="Disordered" evidence="1">
    <location>
        <begin position="215"/>
        <end position="237"/>
    </location>
</feature>
<dbReference type="EMBL" id="PQVH01000005">
    <property type="protein sequence ID" value="TFW72629.1"/>
    <property type="molecule type" value="Genomic_DNA"/>
</dbReference>
<keyword evidence="2" id="KW-0472">Membrane</keyword>
<name>A0A4Y9VTN1_9PROT</name>
<sequence length="237" mass="26731">MATGKVIEDKMQKLLRPLPSQSAHVATQSIRQFVMYSMFTLGLGLLLCTAQYAKAEGGGKILKWKDENGTTHYGDNMPSQYTNRENSLINRQGITVKHNMPTKDNADELHKIEQEKSEQAKKDKALLGAFTNVGEIDLALERNIQLDKIALENLKQDRATHQKSLDTKKSMAAGFEQKKKAVPKDLKAEIADEQAQISRLDKNIADKNMAISDTRKRFEEDKKRYTQLKNESAKLAP</sequence>
<keyword evidence="5" id="KW-1185">Reference proteome</keyword>
<proteinExistence type="predicted"/>
<dbReference type="Pfam" id="PF13511">
    <property type="entry name" value="DUF4124"/>
    <property type="match status" value="1"/>
</dbReference>
<dbReference type="Proteomes" id="UP000297706">
    <property type="component" value="Unassembled WGS sequence"/>
</dbReference>
<accession>A0A4Y9VTN1</accession>
<organism evidence="4 5">
    <name type="scientific">Methylotenera oryzisoli</name>
    <dbReference type="NCBI Taxonomy" id="2080758"/>
    <lineage>
        <taxon>Bacteria</taxon>
        <taxon>Pseudomonadati</taxon>
        <taxon>Pseudomonadota</taxon>
        <taxon>Betaproteobacteria</taxon>
        <taxon>Nitrosomonadales</taxon>
        <taxon>Methylophilaceae</taxon>
        <taxon>Methylotenera</taxon>
    </lineage>
</organism>
<keyword evidence="2" id="KW-1133">Transmembrane helix</keyword>
<feature type="transmembrane region" description="Helical" evidence="2">
    <location>
        <begin position="33"/>
        <end position="53"/>
    </location>
</feature>
<evidence type="ECO:0000256" key="1">
    <source>
        <dbReference type="SAM" id="MobiDB-lite"/>
    </source>
</evidence>
<feature type="compositionally biased region" description="Basic and acidic residues" evidence="1">
    <location>
        <begin position="215"/>
        <end position="224"/>
    </location>
</feature>
<evidence type="ECO:0000256" key="2">
    <source>
        <dbReference type="SAM" id="Phobius"/>
    </source>
</evidence>
<reference evidence="4 5" key="1">
    <citation type="submission" date="2018-02" db="EMBL/GenBank/DDBJ databases">
        <title>A novel lanthanide dependent methylotroph, Methylotenera sp. La3113.</title>
        <authorList>
            <person name="Lv H."/>
            <person name="Tani A."/>
        </authorList>
    </citation>
    <scope>NUCLEOTIDE SEQUENCE [LARGE SCALE GENOMIC DNA]</scope>
    <source>
        <strain evidence="4 5">La3113</strain>
    </source>
</reference>
<protein>
    <submittedName>
        <fullName evidence="4">DUF4124 domain-containing protein</fullName>
    </submittedName>
</protein>
<evidence type="ECO:0000313" key="5">
    <source>
        <dbReference type="Proteomes" id="UP000297706"/>
    </source>
</evidence>
<evidence type="ECO:0000259" key="3">
    <source>
        <dbReference type="Pfam" id="PF13511"/>
    </source>
</evidence>
<dbReference type="AlphaFoldDB" id="A0A4Y9VTN1"/>
<dbReference type="InterPro" id="IPR025392">
    <property type="entry name" value="DUF4124"/>
</dbReference>
<comment type="caution">
    <text evidence="4">The sequence shown here is derived from an EMBL/GenBank/DDBJ whole genome shotgun (WGS) entry which is preliminary data.</text>
</comment>
<keyword evidence="2" id="KW-0812">Transmembrane</keyword>
<feature type="domain" description="DUF4124" evidence="3">
    <location>
        <begin position="61"/>
        <end position="80"/>
    </location>
</feature>
<dbReference type="OrthoDB" id="7064973at2"/>
<evidence type="ECO:0000313" key="4">
    <source>
        <dbReference type="EMBL" id="TFW72629.1"/>
    </source>
</evidence>